<dbReference type="AlphaFoldDB" id="A0A8S9ZG43"/>
<evidence type="ECO:0000313" key="2">
    <source>
        <dbReference type="Proteomes" id="UP000605970"/>
    </source>
</evidence>
<gene>
    <name evidence="1" type="ORF">Mgra_00008331</name>
</gene>
<accession>A0A8S9ZG43</accession>
<sequence>MSDSGASSVDEVDFHLVGPMEVWEFFRDVQAGGLRITQLQLAGTGTVHIDIWSEGEVIFNDSVPVEEWLQQCALDFNRQRVAFRNRPVSPALENRKIKLQAKVIGNAVCSSSRFHFELSTKLKDREFDIKFDKSNYIRGQVNKRGTIQYNDILKFNLLRILMVNSVVVDNIL</sequence>
<organism evidence="1 2">
    <name type="scientific">Meloidogyne graminicola</name>
    <dbReference type="NCBI Taxonomy" id="189291"/>
    <lineage>
        <taxon>Eukaryota</taxon>
        <taxon>Metazoa</taxon>
        <taxon>Ecdysozoa</taxon>
        <taxon>Nematoda</taxon>
        <taxon>Chromadorea</taxon>
        <taxon>Rhabditida</taxon>
        <taxon>Tylenchina</taxon>
        <taxon>Tylenchomorpha</taxon>
        <taxon>Tylenchoidea</taxon>
        <taxon>Meloidogynidae</taxon>
        <taxon>Meloidogyninae</taxon>
        <taxon>Meloidogyne</taxon>
    </lineage>
</organism>
<keyword evidence="2" id="KW-1185">Reference proteome</keyword>
<comment type="caution">
    <text evidence="1">The sequence shown here is derived from an EMBL/GenBank/DDBJ whole genome shotgun (WGS) entry which is preliminary data.</text>
</comment>
<protein>
    <submittedName>
        <fullName evidence="1">Uncharacterized protein</fullName>
    </submittedName>
</protein>
<name>A0A8S9ZG43_9BILA</name>
<proteinExistence type="predicted"/>
<dbReference type="Proteomes" id="UP000605970">
    <property type="component" value="Unassembled WGS sequence"/>
</dbReference>
<dbReference type="EMBL" id="JABEBT010000107">
    <property type="protein sequence ID" value="KAF7632262.1"/>
    <property type="molecule type" value="Genomic_DNA"/>
</dbReference>
<reference evidence="1" key="1">
    <citation type="journal article" date="2020" name="Ecol. Evol.">
        <title>Genome structure and content of the rice root-knot nematode (Meloidogyne graminicola).</title>
        <authorList>
            <person name="Phan N.T."/>
            <person name="Danchin E.G.J."/>
            <person name="Klopp C."/>
            <person name="Perfus-Barbeoch L."/>
            <person name="Kozlowski D.K."/>
            <person name="Koutsovoulos G.D."/>
            <person name="Lopez-Roques C."/>
            <person name="Bouchez O."/>
            <person name="Zahm M."/>
            <person name="Besnard G."/>
            <person name="Bellafiore S."/>
        </authorList>
    </citation>
    <scope>NUCLEOTIDE SEQUENCE</scope>
    <source>
        <strain evidence="1">VN-18</strain>
    </source>
</reference>
<evidence type="ECO:0000313" key="1">
    <source>
        <dbReference type="EMBL" id="KAF7632262.1"/>
    </source>
</evidence>